<dbReference type="SMART" id="SM00415">
    <property type="entry name" value="HSF"/>
    <property type="match status" value="1"/>
</dbReference>
<feature type="region of interest" description="Disordered" evidence="5">
    <location>
        <begin position="782"/>
        <end position="814"/>
    </location>
</feature>
<evidence type="ECO:0000256" key="5">
    <source>
        <dbReference type="SAM" id="MobiDB-lite"/>
    </source>
</evidence>
<dbReference type="PROSITE" id="PS00434">
    <property type="entry name" value="HSF_DOMAIN"/>
    <property type="match status" value="1"/>
</dbReference>
<evidence type="ECO:0000313" key="8">
    <source>
        <dbReference type="Proteomes" id="UP000095023"/>
    </source>
</evidence>
<accession>A0A1E4TK23</accession>
<keyword evidence="3" id="KW-0539">Nucleus</keyword>
<dbReference type="PANTHER" id="PTHR10015">
    <property type="entry name" value="HEAT SHOCK TRANSCRIPTION FACTOR"/>
    <property type="match status" value="1"/>
</dbReference>
<evidence type="ECO:0000256" key="4">
    <source>
        <dbReference type="RuleBase" id="RU004020"/>
    </source>
</evidence>
<dbReference type="PANTHER" id="PTHR10015:SF396">
    <property type="entry name" value="FLOCCULATION SUPPRESSION PROTEIN"/>
    <property type="match status" value="1"/>
</dbReference>
<comment type="subcellular location">
    <subcellularLocation>
        <location evidence="1">Nucleus</location>
    </subcellularLocation>
</comment>
<dbReference type="GO" id="GO:0005634">
    <property type="term" value="C:nucleus"/>
    <property type="evidence" value="ECO:0007669"/>
    <property type="project" value="UniProtKB-SubCell"/>
</dbReference>
<dbReference type="Gene3D" id="1.10.10.10">
    <property type="entry name" value="Winged helix-like DNA-binding domain superfamily/Winged helix DNA-binding domain"/>
    <property type="match status" value="1"/>
</dbReference>
<dbReference type="FunFam" id="1.10.10.10:FF:000229">
    <property type="entry name" value="HSF-type DNA-binding domain protein"/>
    <property type="match status" value="1"/>
</dbReference>
<feature type="compositionally biased region" description="Basic and acidic residues" evidence="5">
    <location>
        <begin position="839"/>
        <end position="849"/>
    </location>
</feature>
<evidence type="ECO:0000313" key="7">
    <source>
        <dbReference type="EMBL" id="ODV92093.1"/>
    </source>
</evidence>
<feature type="region of interest" description="Disordered" evidence="5">
    <location>
        <begin position="1"/>
        <end position="259"/>
    </location>
</feature>
<gene>
    <name evidence="7" type="ORF">CANCADRAFT_82375</name>
</gene>
<protein>
    <recommendedName>
        <fullName evidence="6">HSF-type DNA-binding domain-containing protein</fullName>
    </recommendedName>
</protein>
<dbReference type="GO" id="GO:0043565">
    <property type="term" value="F:sequence-specific DNA binding"/>
    <property type="evidence" value="ECO:0007669"/>
    <property type="project" value="InterPro"/>
</dbReference>
<sequence>MSDPVQQSPTQRPSSPTPATIPNSDRAGSKGNVHSDLHGAISPDQNSGLSSFASHTKTHSASHPKNISSSTAENDAYSRKQQTSESSSFIQYTSSNTPRPVPLSPHSSNVMPHVTNARALSPSEGLSPTSAGPEYYHPSSSSSITDPSTSFLPRSVPSQKLLSPLSPHSRPSLDEHGHASKRARWDSAYTPQEYGREIPKSNPEPTVAPKNPPDLDTHDSNVLSNSTDSKDNENEQLNFQGNDSEDNSTKNGKESNGSVAEVKINQSAFIHKLYTMLEDPSIQHLISWSPKNDSFFVTPTEEFSKILSSYFKHTNVSSFVRQLNMYGFHKVNDLFHSSSSESSKWEFKHGIGLFRRGDLESLRGIKRRTSRHTSGSTSSRDHRNSVGPMHIGSVPSSKHGGPTLGNQPQFGQSFRNSTGGITITPHANIVNTGLPERYEPRLSSPNTYHYPGASQIRADAGDPDRHSLSVPAIFLKGQEHHYDEPRQGSSSSTGDDSYPSNPQFAPYQMQFHAQHGHMVPAQHVYPVHPSAQSHPEQQHQQFARQHPSNQAQQQPSNFVFSKELAEAIEYRIASAEQTIWNLHESSFRQQALFDSLYDFSTNLAAHCRDAIELMHRFSQTAVSYLDIIGKNSANMPDNEAIQVVRNDIMSLNMSYNAIHSHLSRIVNDFYSDPVVSGSVSKFSHLSGAQPYHPRNGFQDNHDRNISIAVPPHQPSGPSKSGSISLGHDTGIRTPSTGGLSTSGQSSFASVPANGMNNMASANAALPTSAPVVTIPANENVNRARSSASMSTSDPSSHNSSLSSLTESVSTKLSDRLSVSSAVNAVENGRHRSFPLSSAHRVEQSRRHTYEQTPQSKVPDITVTNHDIASSKPDSGEHLKNDKPHSAELEVSSLLNPTES</sequence>
<feature type="compositionally biased region" description="Low complexity" evidence="5">
    <location>
        <begin position="161"/>
        <end position="170"/>
    </location>
</feature>
<feature type="compositionally biased region" description="Low complexity" evidence="5">
    <location>
        <begin position="138"/>
        <end position="150"/>
    </location>
</feature>
<reference evidence="8" key="1">
    <citation type="submission" date="2016-02" db="EMBL/GenBank/DDBJ databases">
        <title>Comparative genomics of biotechnologically important yeasts.</title>
        <authorList>
            <consortium name="DOE Joint Genome Institute"/>
            <person name="Riley R."/>
            <person name="Haridas S."/>
            <person name="Wolfe K.H."/>
            <person name="Lopes M.R."/>
            <person name="Hittinger C.T."/>
            <person name="Goker M."/>
            <person name="Salamov A."/>
            <person name="Wisecaver J."/>
            <person name="Long T.M."/>
            <person name="Aerts A.L."/>
            <person name="Barry K."/>
            <person name="Choi C."/>
            <person name="Clum A."/>
            <person name="Coughlan A.Y."/>
            <person name="Deshpande S."/>
            <person name="Douglass A.P."/>
            <person name="Hanson S.J."/>
            <person name="Klenk H.-P."/>
            <person name="Labutti K."/>
            <person name="Lapidus A."/>
            <person name="Lindquist E."/>
            <person name="Lipzen A."/>
            <person name="Meier-Kolthoff J.P."/>
            <person name="Ohm R.A."/>
            <person name="Otillar R.P."/>
            <person name="Pangilinan J."/>
            <person name="Peng Y."/>
            <person name="Rokas A."/>
            <person name="Rosa C.A."/>
            <person name="Scheuner C."/>
            <person name="Sibirny A.A."/>
            <person name="Slot J.C."/>
            <person name="Stielow J.B."/>
            <person name="Sun H."/>
            <person name="Kurtzman C.P."/>
            <person name="Blackwell M."/>
            <person name="Jeffries T.W."/>
            <person name="Grigoriev I.V."/>
        </authorList>
    </citation>
    <scope>NUCLEOTIDE SEQUENCE [LARGE SCALE GENOMIC DNA]</scope>
    <source>
        <strain evidence="8">NRRL Y-17796</strain>
    </source>
</reference>
<feature type="domain" description="HSF-type DNA-binding" evidence="6">
    <location>
        <begin position="307"/>
        <end position="331"/>
    </location>
</feature>
<dbReference type="AlphaFoldDB" id="A0A1E4TK23"/>
<dbReference type="Pfam" id="PF00447">
    <property type="entry name" value="HSF_DNA-bind"/>
    <property type="match status" value="1"/>
</dbReference>
<feature type="compositionally biased region" description="Polar residues" evidence="5">
    <location>
        <begin position="530"/>
        <end position="554"/>
    </location>
</feature>
<feature type="compositionally biased region" description="Low complexity" evidence="5">
    <location>
        <begin position="488"/>
        <end position="497"/>
    </location>
</feature>
<evidence type="ECO:0000256" key="2">
    <source>
        <dbReference type="ARBA" id="ARBA00023125"/>
    </source>
</evidence>
<dbReference type="OrthoDB" id="60033at2759"/>
<feature type="compositionally biased region" description="Low complexity" evidence="5">
    <location>
        <begin position="733"/>
        <end position="748"/>
    </location>
</feature>
<feature type="compositionally biased region" description="Low complexity" evidence="5">
    <location>
        <begin position="785"/>
        <end position="811"/>
    </location>
</feature>
<dbReference type="InterPro" id="IPR036388">
    <property type="entry name" value="WH-like_DNA-bd_sf"/>
</dbReference>
<feature type="compositionally biased region" description="Polar residues" evidence="5">
    <location>
        <begin position="404"/>
        <end position="421"/>
    </location>
</feature>
<dbReference type="Proteomes" id="UP000095023">
    <property type="component" value="Unassembled WGS sequence"/>
</dbReference>
<keyword evidence="2" id="KW-0238">DNA-binding</keyword>
<evidence type="ECO:0000256" key="3">
    <source>
        <dbReference type="ARBA" id="ARBA00023242"/>
    </source>
</evidence>
<name>A0A1E4TK23_9ASCO</name>
<dbReference type="GO" id="GO:0003700">
    <property type="term" value="F:DNA-binding transcription factor activity"/>
    <property type="evidence" value="ECO:0007669"/>
    <property type="project" value="InterPro"/>
</dbReference>
<dbReference type="PRINTS" id="PR00056">
    <property type="entry name" value="HSFDOMAIN"/>
</dbReference>
<feature type="region of interest" description="Disordered" evidence="5">
    <location>
        <begin position="829"/>
        <end position="899"/>
    </location>
</feature>
<organism evidence="7 8">
    <name type="scientific">Tortispora caseinolytica NRRL Y-17796</name>
    <dbReference type="NCBI Taxonomy" id="767744"/>
    <lineage>
        <taxon>Eukaryota</taxon>
        <taxon>Fungi</taxon>
        <taxon>Dikarya</taxon>
        <taxon>Ascomycota</taxon>
        <taxon>Saccharomycotina</taxon>
        <taxon>Trigonopsidomycetes</taxon>
        <taxon>Trigonopsidales</taxon>
        <taxon>Trigonopsidaceae</taxon>
        <taxon>Tortispora</taxon>
    </lineage>
</organism>
<comment type="similarity">
    <text evidence="4">Belongs to the HSF family.</text>
</comment>
<feature type="compositionally biased region" description="Polar residues" evidence="5">
    <location>
        <begin position="850"/>
        <end position="867"/>
    </location>
</feature>
<feature type="compositionally biased region" description="Low complexity" evidence="5">
    <location>
        <begin position="1"/>
        <end position="20"/>
    </location>
</feature>
<evidence type="ECO:0000256" key="1">
    <source>
        <dbReference type="ARBA" id="ARBA00004123"/>
    </source>
</evidence>
<feature type="compositionally biased region" description="Basic and acidic residues" evidence="5">
    <location>
        <begin position="873"/>
        <end position="887"/>
    </location>
</feature>
<evidence type="ECO:0000259" key="6">
    <source>
        <dbReference type="PROSITE" id="PS00434"/>
    </source>
</evidence>
<dbReference type="InterPro" id="IPR000232">
    <property type="entry name" value="HSF_DNA-bd"/>
</dbReference>
<feature type="region of interest" description="Disordered" evidence="5">
    <location>
        <begin position="480"/>
        <end position="504"/>
    </location>
</feature>
<feature type="region of interest" description="Disordered" evidence="5">
    <location>
        <begin position="528"/>
        <end position="554"/>
    </location>
</feature>
<proteinExistence type="inferred from homology"/>
<feature type="compositionally biased region" description="Polar residues" evidence="5">
    <location>
        <begin position="43"/>
        <end position="55"/>
    </location>
</feature>
<feature type="compositionally biased region" description="Polar residues" evidence="5">
    <location>
        <begin position="63"/>
        <end position="98"/>
    </location>
</feature>
<dbReference type="SUPFAM" id="SSF46785">
    <property type="entry name" value="Winged helix' DNA-binding domain"/>
    <property type="match status" value="1"/>
</dbReference>
<feature type="region of interest" description="Disordered" evidence="5">
    <location>
        <begin position="690"/>
        <end position="748"/>
    </location>
</feature>
<dbReference type="InterPro" id="IPR036390">
    <property type="entry name" value="WH_DNA-bd_sf"/>
</dbReference>
<keyword evidence="8" id="KW-1185">Reference proteome</keyword>
<dbReference type="EMBL" id="KV453841">
    <property type="protein sequence ID" value="ODV92093.1"/>
    <property type="molecule type" value="Genomic_DNA"/>
</dbReference>
<feature type="region of interest" description="Disordered" evidence="5">
    <location>
        <begin position="364"/>
        <end position="467"/>
    </location>
</feature>